<feature type="domain" description="Transcription regulator PadR N-terminal" evidence="1">
    <location>
        <begin position="12"/>
        <end position="85"/>
    </location>
</feature>
<accession>A0A4Q2ME03</accession>
<evidence type="ECO:0000313" key="2">
    <source>
        <dbReference type="EMBL" id="NYD67464.1"/>
    </source>
</evidence>
<keyword evidence="2" id="KW-0238">DNA-binding</keyword>
<dbReference type="Gene3D" id="1.10.10.10">
    <property type="entry name" value="Winged helix-like DNA-binding domain superfamily/Winged helix DNA-binding domain"/>
    <property type="match status" value="1"/>
</dbReference>
<protein>
    <submittedName>
        <fullName evidence="2 3">PadR family transcriptional regulator</fullName>
    </submittedName>
</protein>
<dbReference type="OrthoDB" id="122286at2"/>
<dbReference type="Proteomes" id="UP000292686">
    <property type="component" value="Unassembled WGS sequence"/>
</dbReference>
<dbReference type="Proteomes" id="UP000581087">
    <property type="component" value="Unassembled WGS sequence"/>
</dbReference>
<dbReference type="InterPro" id="IPR052509">
    <property type="entry name" value="Metal_resp_DNA-bind_regulator"/>
</dbReference>
<evidence type="ECO:0000259" key="1">
    <source>
        <dbReference type="Pfam" id="PF03551"/>
    </source>
</evidence>
<dbReference type="InterPro" id="IPR005149">
    <property type="entry name" value="Tscrpt_reg_PadR_N"/>
</dbReference>
<dbReference type="InterPro" id="IPR036390">
    <property type="entry name" value="WH_DNA-bd_sf"/>
</dbReference>
<dbReference type="GO" id="GO:0003677">
    <property type="term" value="F:DNA binding"/>
    <property type="evidence" value="ECO:0007669"/>
    <property type="project" value="UniProtKB-KW"/>
</dbReference>
<evidence type="ECO:0000313" key="5">
    <source>
        <dbReference type="Proteomes" id="UP000581087"/>
    </source>
</evidence>
<dbReference type="InterPro" id="IPR036388">
    <property type="entry name" value="WH-like_DNA-bd_sf"/>
</dbReference>
<organism evidence="3 4">
    <name type="scientific">Agromyces atrinae</name>
    <dbReference type="NCBI Taxonomy" id="592376"/>
    <lineage>
        <taxon>Bacteria</taxon>
        <taxon>Bacillati</taxon>
        <taxon>Actinomycetota</taxon>
        <taxon>Actinomycetes</taxon>
        <taxon>Micrococcales</taxon>
        <taxon>Microbacteriaceae</taxon>
        <taxon>Agromyces</taxon>
    </lineage>
</organism>
<dbReference type="PANTHER" id="PTHR33169:SF14">
    <property type="entry name" value="TRANSCRIPTIONAL REGULATOR RV3488"/>
    <property type="match status" value="1"/>
</dbReference>
<dbReference type="RefSeq" id="WP_129172577.1">
    <property type="nucleotide sequence ID" value="NZ_JACCBI010000001.1"/>
</dbReference>
<dbReference type="EMBL" id="JACCBI010000001">
    <property type="protein sequence ID" value="NYD67464.1"/>
    <property type="molecule type" value="Genomic_DNA"/>
</dbReference>
<evidence type="ECO:0000313" key="4">
    <source>
        <dbReference type="Proteomes" id="UP000292686"/>
    </source>
</evidence>
<dbReference type="SUPFAM" id="SSF46785">
    <property type="entry name" value="Winged helix' DNA-binding domain"/>
    <property type="match status" value="1"/>
</dbReference>
<dbReference type="Pfam" id="PF03551">
    <property type="entry name" value="PadR"/>
    <property type="match status" value="1"/>
</dbReference>
<sequence>MASTLTPPSFWILTALAGQRRHGYEILQETAQSSDGRVTLKVTTLYAALERLEREGLIEADGDEIVNGRARRYFRLTDDGSAALAAEIAALEEQTTVARARLSAAGHVFASRAAVWA</sequence>
<dbReference type="PANTHER" id="PTHR33169">
    <property type="entry name" value="PADR-FAMILY TRANSCRIPTIONAL REGULATOR"/>
    <property type="match status" value="1"/>
</dbReference>
<keyword evidence="4" id="KW-1185">Reference proteome</keyword>
<reference evidence="3 4" key="1">
    <citation type="submission" date="2019-01" db="EMBL/GenBank/DDBJ databases">
        <title>Agromyces.</title>
        <authorList>
            <person name="Li J."/>
        </authorList>
    </citation>
    <scope>NUCLEOTIDE SEQUENCE [LARGE SCALE GENOMIC DNA]</scope>
    <source>
        <strain evidence="3 4">DSM 23870</strain>
    </source>
</reference>
<reference evidence="2 5" key="2">
    <citation type="submission" date="2020-07" db="EMBL/GenBank/DDBJ databases">
        <title>Sequencing the genomes of 1000 actinobacteria strains.</title>
        <authorList>
            <person name="Klenk H.-P."/>
        </authorList>
    </citation>
    <scope>NUCLEOTIDE SEQUENCE [LARGE SCALE GENOMIC DNA]</scope>
    <source>
        <strain evidence="2 5">DSM 23870</strain>
    </source>
</reference>
<name>A0A4Q2ME03_9MICO</name>
<comment type="caution">
    <text evidence="3">The sequence shown here is derived from an EMBL/GenBank/DDBJ whole genome shotgun (WGS) entry which is preliminary data.</text>
</comment>
<dbReference type="AlphaFoldDB" id="A0A4Q2ME03"/>
<proteinExistence type="predicted"/>
<dbReference type="EMBL" id="SDPM01000001">
    <property type="protein sequence ID" value="RXZ88312.1"/>
    <property type="molecule type" value="Genomic_DNA"/>
</dbReference>
<evidence type="ECO:0000313" key="3">
    <source>
        <dbReference type="EMBL" id="RXZ88312.1"/>
    </source>
</evidence>
<gene>
    <name evidence="2" type="ORF">BJ972_001983</name>
    <name evidence="3" type="ORF">ESP50_03825</name>
</gene>